<evidence type="ECO:0000259" key="5">
    <source>
        <dbReference type="Pfam" id="PF04586"/>
    </source>
</evidence>
<evidence type="ECO:0000256" key="3">
    <source>
        <dbReference type="ARBA" id="ARBA00022801"/>
    </source>
</evidence>
<dbReference type="OrthoDB" id="9804926at2"/>
<dbReference type="STRING" id="1280946.HY29_04610"/>
<gene>
    <name evidence="6" type="ORF">HY29_04610</name>
</gene>
<evidence type="ECO:0000256" key="1">
    <source>
        <dbReference type="ARBA" id="ARBA00022612"/>
    </source>
</evidence>
<dbReference type="NCBIfam" id="TIGR01543">
    <property type="entry name" value="proheadase_HK97"/>
    <property type="match status" value="1"/>
</dbReference>
<dbReference type="SUPFAM" id="SSF50789">
    <property type="entry name" value="Herpes virus serine proteinase, assemblin"/>
    <property type="match status" value="1"/>
</dbReference>
<dbReference type="RefSeq" id="WP_081811432.1">
    <property type="nucleotide sequence ID" value="NZ_AWFF01000065.1"/>
</dbReference>
<keyword evidence="1" id="KW-1188">Viral release from host cell</keyword>
<keyword evidence="2" id="KW-0645">Protease</keyword>
<feature type="domain" description="Prohead serine protease" evidence="5">
    <location>
        <begin position="37"/>
        <end position="162"/>
    </location>
</feature>
<comment type="caution">
    <text evidence="6">The sequence shown here is derived from an EMBL/GenBank/DDBJ whole genome shotgun (WGS) entry which is preliminary data.</text>
</comment>
<feature type="region of interest" description="Disordered" evidence="4">
    <location>
        <begin position="1"/>
        <end position="20"/>
    </location>
</feature>
<evidence type="ECO:0000256" key="4">
    <source>
        <dbReference type="SAM" id="MobiDB-lite"/>
    </source>
</evidence>
<dbReference type="Proteomes" id="UP000027037">
    <property type="component" value="Unassembled WGS sequence"/>
</dbReference>
<name>A0A062U7E6_9PROT</name>
<evidence type="ECO:0000313" key="6">
    <source>
        <dbReference type="EMBL" id="KCZ52564.1"/>
    </source>
</evidence>
<dbReference type="GO" id="GO:0008233">
    <property type="term" value="F:peptidase activity"/>
    <property type="evidence" value="ECO:0007669"/>
    <property type="project" value="UniProtKB-KW"/>
</dbReference>
<accession>A0A062U7E6</accession>
<proteinExistence type="predicted"/>
<keyword evidence="7" id="KW-1185">Reference proteome</keyword>
<dbReference type="PATRIC" id="fig|1280946.3.peg.2972"/>
<protein>
    <recommendedName>
        <fullName evidence="5">Prohead serine protease domain-containing protein</fullName>
    </recommendedName>
</protein>
<keyword evidence="3" id="KW-0378">Hydrolase</keyword>
<dbReference type="eggNOG" id="COG3740">
    <property type="taxonomic scope" value="Bacteria"/>
</dbReference>
<dbReference type="EMBL" id="AWFF01000065">
    <property type="protein sequence ID" value="KCZ52564.1"/>
    <property type="molecule type" value="Genomic_DNA"/>
</dbReference>
<reference evidence="6 7" key="1">
    <citation type="journal article" date="2014" name="Antonie Van Leeuwenhoek">
        <title>Hyphomonas beringensis sp. nov. and Hyphomonas chukchiensis sp. nov., isolated from surface seawater of the Bering Sea and Chukchi Sea.</title>
        <authorList>
            <person name="Li C."/>
            <person name="Lai Q."/>
            <person name="Li G."/>
            <person name="Dong C."/>
            <person name="Wang J."/>
            <person name="Liao Y."/>
            <person name="Shao Z."/>
        </authorList>
    </citation>
    <scope>NUCLEOTIDE SEQUENCE [LARGE SCALE GENOMIC DNA]</scope>
    <source>
        <strain evidence="6 7">25B14_1</strain>
    </source>
</reference>
<evidence type="ECO:0000313" key="7">
    <source>
        <dbReference type="Proteomes" id="UP000027037"/>
    </source>
</evidence>
<dbReference type="InterPro" id="IPR054613">
    <property type="entry name" value="Peptidase_S78_dom"/>
</dbReference>
<dbReference type="InterPro" id="IPR006433">
    <property type="entry name" value="Prohead_protease"/>
</dbReference>
<dbReference type="Pfam" id="PF04586">
    <property type="entry name" value="Peptidase_S78"/>
    <property type="match status" value="1"/>
</dbReference>
<organism evidence="6 7">
    <name type="scientific">Hyphomonas beringensis</name>
    <dbReference type="NCBI Taxonomy" id="1280946"/>
    <lineage>
        <taxon>Bacteria</taxon>
        <taxon>Pseudomonadati</taxon>
        <taxon>Pseudomonadota</taxon>
        <taxon>Alphaproteobacteria</taxon>
        <taxon>Hyphomonadales</taxon>
        <taxon>Hyphomonadaceae</taxon>
        <taxon>Hyphomonas</taxon>
    </lineage>
</organism>
<dbReference type="GO" id="GO:0006508">
    <property type="term" value="P:proteolysis"/>
    <property type="evidence" value="ECO:0007669"/>
    <property type="project" value="UniProtKB-KW"/>
</dbReference>
<dbReference type="AlphaFoldDB" id="A0A062U7E6"/>
<sequence length="178" mass="19379">MSSTQYGAHPGAGRDPVRRSLLPDFLGPDFRRGERTSSDLLIEGYASLFGVPDASGDVVRAGAFSRSLQRAAPVPMLLQHRPGAIAGRWVRMVEDGRGLYVRGLIESAAARSMAESGLSGLSIGFRPRIWNRRRPDGRELVEVDLVEVSLVASPMQARARFALMGAAAARNNFQMERT</sequence>
<evidence type="ECO:0000256" key="2">
    <source>
        <dbReference type="ARBA" id="ARBA00022670"/>
    </source>
</evidence>